<dbReference type="Proteomes" id="UP001153069">
    <property type="component" value="Unassembled WGS sequence"/>
</dbReference>
<comment type="caution">
    <text evidence="3">The sequence shown here is derived from an EMBL/GenBank/DDBJ whole genome shotgun (WGS) entry which is preliminary data.</text>
</comment>
<accession>A0A9N8HC96</accession>
<dbReference type="PANTHER" id="PTHR44329">
    <property type="entry name" value="SERINE/THREONINE-PROTEIN KINASE TNNI3K-RELATED"/>
    <property type="match status" value="1"/>
</dbReference>
<dbReference type="OrthoDB" id="41771at2759"/>
<proteinExistence type="predicted"/>
<dbReference type="EMBL" id="CAICTM010000292">
    <property type="protein sequence ID" value="CAB9507100.1"/>
    <property type="molecule type" value="Genomic_DNA"/>
</dbReference>
<dbReference type="SUPFAM" id="SSF56112">
    <property type="entry name" value="Protein kinase-like (PK-like)"/>
    <property type="match status" value="1"/>
</dbReference>
<dbReference type="SMART" id="SM00220">
    <property type="entry name" value="S_TKc"/>
    <property type="match status" value="1"/>
</dbReference>
<evidence type="ECO:0000313" key="4">
    <source>
        <dbReference type="Proteomes" id="UP001153069"/>
    </source>
</evidence>
<dbReference type="InterPro" id="IPR051681">
    <property type="entry name" value="Ser/Thr_Kinases-Pseudokinases"/>
</dbReference>
<name>A0A9N8HC96_9STRA</name>
<dbReference type="GO" id="GO:0005524">
    <property type="term" value="F:ATP binding"/>
    <property type="evidence" value="ECO:0007669"/>
    <property type="project" value="InterPro"/>
</dbReference>
<dbReference type="InterPro" id="IPR000719">
    <property type="entry name" value="Prot_kinase_dom"/>
</dbReference>
<organism evidence="3 4">
    <name type="scientific">Seminavis robusta</name>
    <dbReference type="NCBI Taxonomy" id="568900"/>
    <lineage>
        <taxon>Eukaryota</taxon>
        <taxon>Sar</taxon>
        <taxon>Stramenopiles</taxon>
        <taxon>Ochrophyta</taxon>
        <taxon>Bacillariophyta</taxon>
        <taxon>Bacillariophyceae</taxon>
        <taxon>Bacillariophycidae</taxon>
        <taxon>Naviculales</taxon>
        <taxon>Naviculaceae</taxon>
        <taxon>Seminavis</taxon>
    </lineage>
</organism>
<feature type="domain" description="Protein kinase" evidence="2">
    <location>
        <begin position="212"/>
        <end position="513"/>
    </location>
</feature>
<dbReference type="PANTHER" id="PTHR44329:SF214">
    <property type="entry name" value="PROTEIN KINASE DOMAIN-CONTAINING PROTEIN"/>
    <property type="match status" value="1"/>
</dbReference>
<feature type="compositionally biased region" description="Low complexity" evidence="1">
    <location>
        <begin position="21"/>
        <end position="31"/>
    </location>
</feature>
<feature type="region of interest" description="Disordered" evidence="1">
    <location>
        <begin position="1"/>
        <end position="34"/>
    </location>
</feature>
<evidence type="ECO:0000256" key="1">
    <source>
        <dbReference type="SAM" id="MobiDB-lite"/>
    </source>
</evidence>
<dbReference type="Gene3D" id="1.10.510.10">
    <property type="entry name" value="Transferase(Phosphotransferase) domain 1"/>
    <property type="match status" value="1"/>
</dbReference>
<dbReference type="InterPro" id="IPR011009">
    <property type="entry name" value="Kinase-like_dom_sf"/>
</dbReference>
<dbReference type="PROSITE" id="PS50011">
    <property type="entry name" value="PROTEIN_KINASE_DOM"/>
    <property type="match status" value="1"/>
</dbReference>
<dbReference type="Pfam" id="PF00069">
    <property type="entry name" value="Pkinase"/>
    <property type="match status" value="1"/>
</dbReference>
<keyword evidence="4" id="KW-1185">Reference proteome</keyword>
<reference evidence="3" key="1">
    <citation type="submission" date="2020-06" db="EMBL/GenBank/DDBJ databases">
        <authorList>
            <consortium name="Plant Systems Biology data submission"/>
        </authorList>
    </citation>
    <scope>NUCLEOTIDE SEQUENCE</scope>
    <source>
        <strain evidence="3">D6</strain>
    </source>
</reference>
<feature type="compositionally biased region" description="Basic and acidic residues" evidence="1">
    <location>
        <begin position="10"/>
        <end position="20"/>
    </location>
</feature>
<evidence type="ECO:0000313" key="3">
    <source>
        <dbReference type="EMBL" id="CAB9507100.1"/>
    </source>
</evidence>
<protein>
    <submittedName>
        <fullName evidence="3">STYKc</fullName>
    </submittedName>
</protein>
<evidence type="ECO:0000259" key="2">
    <source>
        <dbReference type="PROSITE" id="PS50011"/>
    </source>
</evidence>
<gene>
    <name evidence="3" type="ORF">SEMRO_293_G109790.1</name>
</gene>
<dbReference type="AlphaFoldDB" id="A0A9N8HC96"/>
<sequence length="514" mass="58765">MCITSTNSALHDEEPKRRDTTLLSQSATTTSSRRRPQIARFVLTAVQNPLELITPSGQNQYSHFGAKPTVVASFGQDNEPVTNRRKSGLRVKQILSSKYHPVVRLDPYTLQQLQPTVDQRNIWAALRGDDSGIAETPKISWNWKHRTVELMGLETPDVIDWKTYQFPAQDPDEEEKKDPCQLPHDWMKQSFPTCNNLHSFDMMRQLLDEGRVQPRFLMGSGAVRSVWLLEQTIETDVPLEQTVLKTLKIDKDFDVSNSHRHRRDALISERLTGSPHILNIYGYCGNSAIYQYAKSGTLYDAIGAKEFRDQKVDQEAHKKWEQWTSQRKLDVAYQVVSALADLHDIDHDGITSVAHDDFDITQLVSTDEGKTFQLSDFNGAPFVKWDAAKKQTCPFRPLMKGGKTRSPEEYDTNIKYVTEKIDIFALGNILYTIVEGQYPFHNLSPEESIDNVMNGHQPHIRESTLKNKDPNIKVLLQAMNACWVWDPRRRATAKEVQNILKTRVGNNLSHTRLP</sequence>
<dbReference type="GO" id="GO:0004674">
    <property type="term" value="F:protein serine/threonine kinase activity"/>
    <property type="evidence" value="ECO:0007669"/>
    <property type="project" value="TreeGrafter"/>
</dbReference>